<gene>
    <name evidence="8" type="primary">Mrpl30</name>
</gene>
<evidence type="ECO:0000256" key="3">
    <source>
        <dbReference type="ARBA" id="ARBA00023274"/>
    </source>
</evidence>
<proteinExistence type="inferred from homology"/>
<evidence type="ECO:0000256" key="5">
    <source>
        <dbReference type="ARBA" id="ARBA00035356"/>
    </source>
</evidence>
<dbReference type="GO" id="GO:0006412">
    <property type="term" value="P:translation"/>
    <property type="evidence" value="ECO:0007669"/>
    <property type="project" value="InterPro"/>
</dbReference>
<organism evidence="7 8">
    <name type="scientific">Mesocricetus auratus</name>
    <name type="common">Golden hamster</name>
    <dbReference type="NCBI Taxonomy" id="10036"/>
    <lineage>
        <taxon>Eukaryota</taxon>
        <taxon>Metazoa</taxon>
        <taxon>Chordata</taxon>
        <taxon>Craniata</taxon>
        <taxon>Vertebrata</taxon>
        <taxon>Euteleostomi</taxon>
        <taxon>Mammalia</taxon>
        <taxon>Eutheria</taxon>
        <taxon>Euarchontoglires</taxon>
        <taxon>Glires</taxon>
        <taxon>Rodentia</taxon>
        <taxon>Myomorpha</taxon>
        <taxon>Muroidea</taxon>
        <taxon>Cricetidae</taxon>
        <taxon>Cricetinae</taxon>
        <taxon>Mesocricetus</taxon>
    </lineage>
</organism>
<evidence type="ECO:0000256" key="4">
    <source>
        <dbReference type="ARBA" id="ARBA00035281"/>
    </source>
</evidence>
<dbReference type="PANTHER" id="PTHR15892:SF2">
    <property type="entry name" value="LARGE RIBOSOMAL SUBUNIT PROTEIN UL30M"/>
    <property type="match status" value="1"/>
</dbReference>
<dbReference type="OrthoDB" id="9973389at2759"/>
<dbReference type="RefSeq" id="XP_012972832.2">
    <property type="nucleotide sequence ID" value="XM_013117378.3"/>
</dbReference>
<evidence type="ECO:0000256" key="2">
    <source>
        <dbReference type="ARBA" id="ARBA00022980"/>
    </source>
</evidence>
<dbReference type="STRING" id="10036.ENSMAUP00000024491"/>
<dbReference type="Gene3D" id="3.30.1390.20">
    <property type="entry name" value="Ribosomal protein L30, ferredoxin-like fold domain"/>
    <property type="match status" value="1"/>
</dbReference>
<dbReference type="InterPro" id="IPR036919">
    <property type="entry name" value="Ribo_uL30_ferredoxin-like_sf"/>
</dbReference>
<evidence type="ECO:0000313" key="8">
    <source>
        <dbReference type="RefSeq" id="XP_012972832.2"/>
    </source>
</evidence>
<dbReference type="Proteomes" id="UP000886700">
    <property type="component" value="Unplaced"/>
</dbReference>
<dbReference type="InterPro" id="IPR016082">
    <property type="entry name" value="Ribosomal_uL30_ferredoxin-like"/>
</dbReference>
<dbReference type="Pfam" id="PF00327">
    <property type="entry name" value="Ribosomal_L30"/>
    <property type="match status" value="1"/>
</dbReference>
<comment type="similarity">
    <text evidence="1">Belongs to the universal ribosomal protein uL30 family.</text>
</comment>
<dbReference type="GO" id="GO:0003735">
    <property type="term" value="F:structural constituent of ribosome"/>
    <property type="evidence" value="ECO:0007669"/>
    <property type="project" value="InterPro"/>
</dbReference>
<keyword evidence="3" id="KW-0687">Ribonucleoprotein</keyword>
<dbReference type="InterPro" id="IPR005996">
    <property type="entry name" value="Ribosomal_uL30_bac-type"/>
</dbReference>
<dbReference type="CDD" id="cd01658">
    <property type="entry name" value="Ribosomal_L30"/>
    <property type="match status" value="1"/>
</dbReference>
<keyword evidence="2 8" id="KW-0689">Ribosomal protein</keyword>
<dbReference type="GO" id="GO:0005743">
    <property type="term" value="C:mitochondrial inner membrane"/>
    <property type="evidence" value="ECO:0007669"/>
    <property type="project" value="UniProtKB-ARBA"/>
</dbReference>
<evidence type="ECO:0000256" key="1">
    <source>
        <dbReference type="ARBA" id="ARBA00007594"/>
    </source>
</evidence>
<name>A0A1U8C030_MESAU</name>
<keyword evidence="7" id="KW-1185">Reference proteome</keyword>
<reference evidence="8" key="1">
    <citation type="submission" date="2025-08" db="UniProtKB">
        <authorList>
            <consortium name="RefSeq"/>
        </authorList>
    </citation>
    <scope>IDENTIFICATION</scope>
    <source>
        <tissue evidence="8">Liver</tissue>
    </source>
</reference>
<accession>A0A1U8C030</accession>
<evidence type="ECO:0000313" key="7">
    <source>
        <dbReference type="Proteomes" id="UP000886700"/>
    </source>
</evidence>
<sequence>MATAWCECSTGSTCCRSAPSGCGDVRTGQSGRGFPLCNSDWNAVNFYHLVLRIPDHLVEPLKRRITTLMAGILRSVFQRPPGRLQTVNKGVESLIGTDWIRHKFTRSRIPDKVFQPRPEDHEKYGGDPQHPHKLHIVTRIKSTKRRPYWEKDTIKMLGLQKAHSPQIHKNIPSVNAKLKVVKHLIRIQPLKLPQGLPTEETMSSTCLKSNGELVVQWHLKPVEQEAKSDATQLQVTNRSC</sequence>
<dbReference type="PANTHER" id="PTHR15892">
    <property type="entry name" value="MITOCHONDRIAL RIBOSOMAL PROTEIN L30"/>
    <property type="match status" value="1"/>
</dbReference>
<dbReference type="eggNOG" id="KOG4799">
    <property type="taxonomic scope" value="Eukaryota"/>
</dbReference>
<feature type="domain" description="Large ribosomal subunit protein uL30-like ferredoxin-like fold" evidence="6">
    <location>
        <begin position="136"/>
        <end position="185"/>
    </location>
</feature>
<dbReference type="GeneID" id="101830078"/>
<dbReference type="GO" id="GO:0015934">
    <property type="term" value="C:large ribosomal subunit"/>
    <property type="evidence" value="ECO:0007669"/>
    <property type="project" value="InterPro"/>
</dbReference>
<dbReference type="AlphaFoldDB" id="A0A1U8C030"/>
<evidence type="ECO:0000259" key="6">
    <source>
        <dbReference type="Pfam" id="PF00327"/>
    </source>
</evidence>
<dbReference type="SUPFAM" id="SSF55129">
    <property type="entry name" value="Ribosomal protein L30p/L7e"/>
    <property type="match status" value="1"/>
</dbReference>
<dbReference type="CTD" id="51263"/>
<protein>
    <recommendedName>
        <fullName evidence="4">Large ribosomal subunit protein uL30m</fullName>
    </recommendedName>
    <alternativeName>
        <fullName evidence="5">39S ribosomal protein L30, mitochondrial</fullName>
    </alternativeName>
</protein>